<comment type="caution">
    <text evidence="2">The sequence shown here is derived from an EMBL/GenBank/DDBJ whole genome shotgun (WGS) entry which is preliminary data.</text>
</comment>
<dbReference type="AlphaFoldDB" id="A0AAV1KR90"/>
<evidence type="ECO:0000313" key="3">
    <source>
        <dbReference type="Proteomes" id="UP001314205"/>
    </source>
</evidence>
<organism evidence="2 3">
    <name type="scientific">Parnassius mnemosyne</name>
    <name type="common">clouded apollo</name>
    <dbReference type="NCBI Taxonomy" id="213953"/>
    <lineage>
        <taxon>Eukaryota</taxon>
        <taxon>Metazoa</taxon>
        <taxon>Ecdysozoa</taxon>
        <taxon>Arthropoda</taxon>
        <taxon>Hexapoda</taxon>
        <taxon>Insecta</taxon>
        <taxon>Pterygota</taxon>
        <taxon>Neoptera</taxon>
        <taxon>Endopterygota</taxon>
        <taxon>Lepidoptera</taxon>
        <taxon>Glossata</taxon>
        <taxon>Ditrysia</taxon>
        <taxon>Papilionoidea</taxon>
        <taxon>Papilionidae</taxon>
        <taxon>Parnassiinae</taxon>
        <taxon>Parnassini</taxon>
        <taxon>Parnassius</taxon>
        <taxon>Driopa</taxon>
    </lineage>
</organism>
<accession>A0AAV1KR90</accession>
<evidence type="ECO:0000256" key="1">
    <source>
        <dbReference type="SAM" id="Coils"/>
    </source>
</evidence>
<dbReference type="Proteomes" id="UP001314205">
    <property type="component" value="Unassembled WGS sequence"/>
</dbReference>
<gene>
    <name evidence="2" type="ORF">PARMNEM_LOCUS6142</name>
</gene>
<dbReference type="InterPro" id="IPR036514">
    <property type="entry name" value="SGNH_hydro_sf"/>
</dbReference>
<dbReference type="Gene3D" id="3.40.50.1110">
    <property type="entry name" value="SGNH hydrolase"/>
    <property type="match status" value="1"/>
</dbReference>
<dbReference type="SUPFAM" id="SSF52266">
    <property type="entry name" value="SGNH hydrolase"/>
    <property type="match status" value="1"/>
</dbReference>
<evidence type="ECO:0000313" key="2">
    <source>
        <dbReference type="EMBL" id="CAK1584995.1"/>
    </source>
</evidence>
<keyword evidence="1" id="KW-0175">Coiled coil</keyword>
<dbReference type="EMBL" id="CAVLGL010000068">
    <property type="protein sequence ID" value="CAK1584995.1"/>
    <property type="molecule type" value="Genomic_DNA"/>
</dbReference>
<protein>
    <submittedName>
        <fullName evidence="2">Uncharacterized protein</fullName>
    </submittedName>
</protein>
<keyword evidence="3" id="KW-1185">Reference proteome</keyword>
<sequence>MENVTMRRRNRTFSDDPENFQISQSLTNSTLLDVTSQREYLIHAINKSSVDELNLQLSSVRTELESAHNEIAELNSQIQLMELKLQEKDRTINCLKKLTSDDKITCTPIAKRTPIPLSKIIIYLQTKTPRISPLHASEIVCKKLSYINPSDTNHGTENVTRDKEPPNCVHEEKERKNFNKINNTSSTPKIIILGDQQVRGLAQEMCKQRSKNKWNNVYSVSGICKPNASSAQIFNSIDNILETLNMDDIVILGVGNNDKNPYVFLTELCSTLCKLKKNKVFVVNVFNNDFLNVKLLNREIKLFVQNFSNCYFIDISNNLNRNSRSIPKHFLCSKLNIEIDNFNYEKLVRSLLRSKCAGIATGSTGVNKLNMKELSEIKGTIPYYFYRQIDKSKVEYKQNPMNNGNDSTFFR</sequence>
<proteinExistence type="predicted"/>
<reference evidence="2 3" key="1">
    <citation type="submission" date="2023-11" db="EMBL/GenBank/DDBJ databases">
        <authorList>
            <person name="Hedman E."/>
            <person name="Englund M."/>
            <person name="Stromberg M."/>
            <person name="Nyberg Akerstrom W."/>
            <person name="Nylinder S."/>
            <person name="Jareborg N."/>
            <person name="Kallberg Y."/>
            <person name="Kronander E."/>
        </authorList>
    </citation>
    <scope>NUCLEOTIDE SEQUENCE [LARGE SCALE GENOMIC DNA]</scope>
</reference>
<name>A0AAV1KR90_9NEOP</name>
<feature type="coiled-coil region" evidence="1">
    <location>
        <begin position="50"/>
        <end position="91"/>
    </location>
</feature>